<feature type="compositionally biased region" description="Basic and acidic residues" evidence="1">
    <location>
        <begin position="25"/>
        <end position="36"/>
    </location>
</feature>
<dbReference type="RefSeq" id="WP_338447829.1">
    <property type="nucleotide sequence ID" value="NZ_CP137640.1"/>
</dbReference>
<reference evidence="2 3" key="1">
    <citation type="submission" date="2023-10" db="EMBL/GenBank/DDBJ databases">
        <title>Niallia locisalis sp.nov. isolated from a salt pond sample.</title>
        <authorList>
            <person name="Li X.-J."/>
            <person name="Dong L."/>
        </authorList>
    </citation>
    <scope>NUCLEOTIDE SEQUENCE [LARGE SCALE GENOMIC DNA]</scope>
    <source>
        <strain evidence="2 3">DSM 29761</strain>
    </source>
</reference>
<protein>
    <submittedName>
        <fullName evidence="2">Uncharacterized protein</fullName>
    </submittedName>
</protein>
<keyword evidence="3" id="KW-1185">Reference proteome</keyword>
<dbReference type="EMBL" id="CP137640">
    <property type="protein sequence ID" value="WVX78895.1"/>
    <property type="molecule type" value="Genomic_DNA"/>
</dbReference>
<accession>A0ABZ2C908</accession>
<evidence type="ECO:0000313" key="2">
    <source>
        <dbReference type="EMBL" id="WVX78895.1"/>
    </source>
</evidence>
<gene>
    <name evidence="2" type="ORF">R4Z09_16430</name>
</gene>
<sequence>MTDRNPIEYTGKVLDQRNTLTGPDDSGKASYPERPKNVPIKEQSYMKHLTSH</sequence>
<proteinExistence type="predicted"/>
<evidence type="ECO:0000256" key="1">
    <source>
        <dbReference type="SAM" id="MobiDB-lite"/>
    </source>
</evidence>
<dbReference type="Proteomes" id="UP001357223">
    <property type="component" value="Chromosome"/>
</dbReference>
<name>A0ABZ2C908_9BACI</name>
<feature type="region of interest" description="Disordered" evidence="1">
    <location>
        <begin position="1"/>
        <end position="52"/>
    </location>
</feature>
<organism evidence="2 3">
    <name type="scientific">Niallia oryzisoli</name>
    <dbReference type="NCBI Taxonomy" id="1737571"/>
    <lineage>
        <taxon>Bacteria</taxon>
        <taxon>Bacillati</taxon>
        <taxon>Bacillota</taxon>
        <taxon>Bacilli</taxon>
        <taxon>Bacillales</taxon>
        <taxon>Bacillaceae</taxon>
        <taxon>Niallia</taxon>
    </lineage>
</organism>
<evidence type="ECO:0000313" key="3">
    <source>
        <dbReference type="Proteomes" id="UP001357223"/>
    </source>
</evidence>